<feature type="domain" description="VOC" evidence="9">
    <location>
        <begin position="5"/>
        <end position="117"/>
    </location>
</feature>
<evidence type="ECO:0000256" key="8">
    <source>
        <dbReference type="RuleBase" id="RU000683"/>
    </source>
</evidence>
<evidence type="ECO:0000313" key="11">
    <source>
        <dbReference type="Proteomes" id="UP000501600"/>
    </source>
</evidence>
<dbReference type="KEGG" id="phao:HF685_05540"/>
<dbReference type="CDD" id="cd07252">
    <property type="entry name" value="BphC1-RGP6_N_like"/>
    <property type="match status" value="1"/>
</dbReference>
<evidence type="ECO:0000256" key="4">
    <source>
        <dbReference type="ARBA" id="ARBA00022797"/>
    </source>
</evidence>
<dbReference type="PROSITE" id="PS51819">
    <property type="entry name" value="VOC"/>
    <property type="match status" value="2"/>
</dbReference>
<keyword evidence="6 8" id="KW-0560">Oxidoreductase</keyword>
<dbReference type="InterPro" id="IPR000486">
    <property type="entry name" value="Xdiol_ring_cleave_dOase_1/2"/>
</dbReference>
<dbReference type="Gene3D" id="3.10.180.10">
    <property type="entry name" value="2,3-Dihydroxybiphenyl 1,2-Dioxygenase, domain 1"/>
    <property type="match status" value="2"/>
</dbReference>
<evidence type="ECO:0000256" key="3">
    <source>
        <dbReference type="ARBA" id="ARBA00022723"/>
    </source>
</evidence>
<dbReference type="InterPro" id="IPR037523">
    <property type="entry name" value="VOC_core"/>
</dbReference>
<name>A0A6H2DKT3_9SPHN</name>
<evidence type="ECO:0000256" key="1">
    <source>
        <dbReference type="ARBA" id="ARBA00001954"/>
    </source>
</evidence>
<reference evidence="10 11" key="1">
    <citation type="submission" date="2020-04" db="EMBL/GenBank/DDBJ databases">
        <title>Genome sequence for Sphingorhabdus sp. strain M1.</title>
        <authorList>
            <person name="Park S.-J."/>
        </authorList>
    </citation>
    <scope>NUCLEOTIDE SEQUENCE [LARGE SCALE GENOMIC DNA]</scope>
    <source>
        <strain evidence="10 11">JK6</strain>
    </source>
</reference>
<dbReference type="EMBL" id="CP051217">
    <property type="protein sequence ID" value="QJB68808.1"/>
    <property type="molecule type" value="Genomic_DNA"/>
</dbReference>
<dbReference type="GO" id="GO:0051213">
    <property type="term" value="F:dioxygenase activity"/>
    <property type="evidence" value="ECO:0007669"/>
    <property type="project" value="UniProtKB-KW"/>
</dbReference>
<keyword evidence="4 8" id="KW-0058">Aromatic hydrocarbons catabolism</keyword>
<dbReference type="RefSeq" id="WP_168818650.1">
    <property type="nucleotide sequence ID" value="NZ_CP051217.1"/>
</dbReference>
<evidence type="ECO:0000256" key="6">
    <source>
        <dbReference type="ARBA" id="ARBA00023002"/>
    </source>
</evidence>
<dbReference type="PROSITE" id="PS00082">
    <property type="entry name" value="EXTRADIOL_DIOXYGENAS"/>
    <property type="match status" value="1"/>
</dbReference>
<gene>
    <name evidence="10" type="ORF">HF685_05540</name>
</gene>
<dbReference type="SUPFAM" id="SSF54593">
    <property type="entry name" value="Glyoxalase/Bleomycin resistance protein/Dihydroxybiphenyl dioxygenase"/>
    <property type="match status" value="2"/>
</dbReference>
<dbReference type="Pfam" id="PF22632">
    <property type="entry name" value="BphC_D1"/>
    <property type="match status" value="1"/>
</dbReference>
<dbReference type="Pfam" id="PF00903">
    <property type="entry name" value="Glyoxalase"/>
    <property type="match status" value="1"/>
</dbReference>
<evidence type="ECO:0000313" key="10">
    <source>
        <dbReference type="EMBL" id="QJB68808.1"/>
    </source>
</evidence>
<evidence type="ECO:0000256" key="5">
    <source>
        <dbReference type="ARBA" id="ARBA00022964"/>
    </source>
</evidence>
<evidence type="ECO:0000256" key="2">
    <source>
        <dbReference type="ARBA" id="ARBA00008784"/>
    </source>
</evidence>
<dbReference type="Proteomes" id="UP000501600">
    <property type="component" value="Chromosome"/>
</dbReference>
<dbReference type="CDD" id="cd07237">
    <property type="entry name" value="BphC1-RGP6_C_like"/>
    <property type="match status" value="1"/>
</dbReference>
<dbReference type="GO" id="GO:0008198">
    <property type="term" value="F:ferrous iron binding"/>
    <property type="evidence" value="ECO:0007669"/>
    <property type="project" value="InterPro"/>
</dbReference>
<dbReference type="InterPro" id="IPR004360">
    <property type="entry name" value="Glyas_Fos-R_dOase_dom"/>
</dbReference>
<comment type="similarity">
    <text evidence="2 8">Belongs to the extradiol ring-cleavage dioxygenase family.</text>
</comment>
<keyword evidence="5 8" id="KW-0223">Dioxygenase</keyword>
<comment type="cofactor">
    <cofactor evidence="1 8">
        <name>Fe(2+)</name>
        <dbReference type="ChEBI" id="CHEBI:29033"/>
    </cofactor>
</comment>
<keyword evidence="11" id="KW-1185">Reference proteome</keyword>
<protein>
    <submittedName>
        <fullName evidence="10">Glyoxalase</fullName>
    </submittedName>
</protein>
<evidence type="ECO:0000259" key="9">
    <source>
        <dbReference type="PROSITE" id="PS51819"/>
    </source>
</evidence>
<accession>A0A6H2DKT3</accession>
<sequence length="306" mass="32465">MGIKGLGYVVIETTDLSKWHDYLTGVVGAMADGKGADGAALYRIDARAARFRIIKADADRFAVAGWELADQADFDAMADKLRDAGCEVADGDAASRGVEALASGKDPAGHQFEIFHGAAQADTAFQSPAGVSGFVTGDLGMGHVVYGSLAFEETHKFYRDVMGFGDSDLPEIEVGPPGTPKMGIAFMHAETGRHHSVAVIQMPAPPTGCVHIMVEAKSRADVDKAYERMAAADVPVSATLGEHTNDQVTSFYMQTPGGFDLEFGFEGLVIDPATWEPTAHTTPSQWGHEWAWQKAAAEAATEEANG</sequence>
<dbReference type="AlphaFoldDB" id="A0A6H2DKT3"/>
<organism evidence="10 11">
    <name type="scientific">Parasphingorhabdus halotolerans</name>
    <dbReference type="NCBI Taxonomy" id="2725558"/>
    <lineage>
        <taxon>Bacteria</taxon>
        <taxon>Pseudomonadati</taxon>
        <taxon>Pseudomonadota</taxon>
        <taxon>Alphaproteobacteria</taxon>
        <taxon>Sphingomonadales</taxon>
        <taxon>Sphingomonadaceae</taxon>
        <taxon>Parasphingorhabdus</taxon>
    </lineage>
</organism>
<keyword evidence="7 8" id="KW-0408">Iron</keyword>
<proteinExistence type="inferred from homology"/>
<keyword evidence="3" id="KW-0479">Metal-binding</keyword>
<evidence type="ECO:0000256" key="7">
    <source>
        <dbReference type="ARBA" id="ARBA00023004"/>
    </source>
</evidence>
<dbReference type="InterPro" id="IPR029068">
    <property type="entry name" value="Glyas_Bleomycin-R_OHBP_Dase"/>
</dbReference>
<feature type="domain" description="VOC" evidence="9">
    <location>
        <begin position="140"/>
        <end position="266"/>
    </location>
</feature>